<organism evidence="1 2">
    <name type="scientific">Populus alba</name>
    <name type="common">White poplar</name>
    <dbReference type="NCBI Taxonomy" id="43335"/>
    <lineage>
        <taxon>Eukaryota</taxon>
        <taxon>Viridiplantae</taxon>
        <taxon>Streptophyta</taxon>
        <taxon>Embryophyta</taxon>
        <taxon>Tracheophyta</taxon>
        <taxon>Spermatophyta</taxon>
        <taxon>Magnoliopsida</taxon>
        <taxon>eudicotyledons</taxon>
        <taxon>Gunneridae</taxon>
        <taxon>Pentapetalae</taxon>
        <taxon>rosids</taxon>
        <taxon>fabids</taxon>
        <taxon>Malpighiales</taxon>
        <taxon>Salicaceae</taxon>
        <taxon>Saliceae</taxon>
        <taxon>Populus</taxon>
    </lineage>
</organism>
<evidence type="ECO:0000313" key="2">
    <source>
        <dbReference type="Proteomes" id="UP000309997"/>
    </source>
</evidence>
<protein>
    <submittedName>
        <fullName evidence="1">Uncharacterized protein</fullName>
    </submittedName>
</protein>
<comment type="caution">
    <text evidence="1">The sequence shown here is derived from an EMBL/GenBank/DDBJ whole genome shotgun (WGS) entry which is preliminary data.</text>
</comment>
<gene>
    <name evidence="1" type="ORF">D5086_021598</name>
</gene>
<reference evidence="1 2" key="1">
    <citation type="journal article" date="2024" name="Plant Biotechnol. J.">
        <title>Genome and CRISPR/Cas9 system of a widespread forest tree (Populus alba) in the world.</title>
        <authorList>
            <person name="Liu Y.J."/>
            <person name="Jiang P.F."/>
            <person name="Han X.M."/>
            <person name="Li X.Y."/>
            <person name="Wang H.M."/>
            <person name="Wang Y.J."/>
            <person name="Wang X.X."/>
            <person name="Zeng Q.Y."/>
        </authorList>
    </citation>
    <scope>NUCLEOTIDE SEQUENCE [LARGE SCALE GENOMIC DNA]</scope>
    <source>
        <strain evidence="2">cv. PAL-ZL1</strain>
    </source>
</reference>
<name>A0ACC4BCS7_POPAL</name>
<proteinExistence type="predicted"/>
<dbReference type="Proteomes" id="UP000309997">
    <property type="component" value="Unassembled WGS sequence"/>
</dbReference>
<evidence type="ECO:0000313" key="1">
    <source>
        <dbReference type="EMBL" id="KAL3576315.1"/>
    </source>
</evidence>
<sequence>MFTTLQPPHGLLQFYRVMVVVITLFSSATFSSAIPYQLHPDEVTALKQIGKTLTPGGQPFEVGDACNQPGTLHDMNLLKQDSEANSTVMCNCTLNLNNDGYCHITSLYLKTLSLPGKLPPEIANLTYLEILSLEANQFSGTIPFQLGDLVNLTDLFFSGNKLTGSVPDSFINSDNKIDVSYNNFSRLPISCQDAQDINTYRSQLIKNNLSGLLPCSGIHECPK</sequence>
<keyword evidence="2" id="KW-1185">Reference proteome</keyword>
<dbReference type="EMBL" id="RCHU02000011">
    <property type="protein sequence ID" value="KAL3576315.1"/>
    <property type="molecule type" value="Genomic_DNA"/>
</dbReference>
<feature type="non-terminal residue" evidence="1">
    <location>
        <position position="223"/>
    </location>
</feature>
<accession>A0ACC4BCS7</accession>